<dbReference type="Proteomes" id="UP000219353">
    <property type="component" value="Unassembled WGS sequence"/>
</dbReference>
<keyword evidence="1" id="KW-1133">Transmembrane helix</keyword>
<organism evidence="2 3">
    <name type="scientific">Arsukibacterium tuosuense</name>
    <dbReference type="NCBI Taxonomy" id="1323745"/>
    <lineage>
        <taxon>Bacteria</taxon>
        <taxon>Pseudomonadati</taxon>
        <taxon>Pseudomonadota</taxon>
        <taxon>Gammaproteobacteria</taxon>
        <taxon>Chromatiales</taxon>
        <taxon>Chromatiaceae</taxon>
        <taxon>Arsukibacterium</taxon>
    </lineage>
</organism>
<evidence type="ECO:0000313" key="2">
    <source>
        <dbReference type="EMBL" id="SNY52439.1"/>
    </source>
</evidence>
<keyword evidence="1" id="KW-0472">Membrane</keyword>
<dbReference type="OrthoDB" id="6237654at2"/>
<feature type="transmembrane region" description="Helical" evidence="1">
    <location>
        <begin position="95"/>
        <end position="116"/>
    </location>
</feature>
<keyword evidence="1" id="KW-0812">Transmembrane</keyword>
<dbReference type="EMBL" id="OBEB01000004">
    <property type="protein sequence ID" value="SNY52439.1"/>
    <property type="molecule type" value="Genomic_DNA"/>
</dbReference>
<protein>
    <submittedName>
        <fullName evidence="2">Uncharacterized protein</fullName>
    </submittedName>
</protein>
<keyword evidence="3" id="KW-1185">Reference proteome</keyword>
<gene>
    <name evidence="2" type="ORF">SAMN06297280_2120</name>
</gene>
<name>A0A285IWL9_9GAMM</name>
<dbReference type="AlphaFoldDB" id="A0A285IWL9"/>
<evidence type="ECO:0000256" key="1">
    <source>
        <dbReference type="SAM" id="Phobius"/>
    </source>
</evidence>
<proteinExistence type="predicted"/>
<evidence type="ECO:0000313" key="3">
    <source>
        <dbReference type="Proteomes" id="UP000219353"/>
    </source>
</evidence>
<reference evidence="3" key="1">
    <citation type="submission" date="2017-09" db="EMBL/GenBank/DDBJ databases">
        <authorList>
            <person name="Varghese N."/>
            <person name="Submissions S."/>
        </authorList>
    </citation>
    <scope>NUCLEOTIDE SEQUENCE [LARGE SCALE GENOMIC DNA]</scope>
    <source>
        <strain evidence="3">CGMCC 1.12461</strain>
    </source>
</reference>
<sequence>MLYILSQKIQNSRVFMTLLFCIFLSCWAHNAWSGNSFSQLSIAAAQAETAESLSQADTYNSNHTSQTGLSQSAKADSCDKTSCLLKQVQLDLPDILPFLIIVLVLLGNAYHVQLPLKLKPQWRPKRRTHSLFCCFLE</sequence>
<accession>A0A285IWL9</accession>